<dbReference type="EMBL" id="GGEC01029156">
    <property type="protein sequence ID" value="MBX09640.1"/>
    <property type="molecule type" value="Transcribed_RNA"/>
</dbReference>
<name>A0A2P2KV72_RHIMU</name>
<dbReference type="PROSITE" id="PS51375">
    <property type="entry name" value="PPR"/>
    <property type="match status" value="1"/>
</dbReference>
<reference evidence="4" key="1">
    <citation type="submission" date="2018-02" db="EMBL/GenBank/DDBJ databases">
        <title>Rhizophora mucronata_Transcriptome.</title>
        <authorList>
            <person name="Meera S.P."/>
            <person name="Sreeshan A."/>
            <person name="Augustine A."/>
        </authorList>
    </citation>
    <scope>NUCLEOTIDE SEQUENCE</scope>
    <source>
        <tissue evidence="4">Leaf</tissue>
    </source>
</reference>
<sequence>MLIPEYWEKACVLLEEMESFDIKPDTIACSALMRAFNKGGEPSKVMILAEFMRENNIPFGDAVFYEMVSACSLLRDWRTTLDLVKLMEPSFSVVSIGLLNQLLHLLGKTGKTDSMMKLFYKIIASAAEVSFNTYSILLKNLLAVGNWRKYIEVLEWMADAGTKPSNEMYCDIICFAEKSAGAKCAAIIRERVESLKEKYGN</sequence>
<dbReference type="InterPro" id="IPR002885">
    <property type="entry name" value="PPR_rpt"/>
</dbReference>
<dbReference type="PANTHER" id="PTHR47447">
    <property type="entry name" value="OS03G0856100 PROTEIN"/>
    <property type="match status" value="1"/>
</dbReference>
<evidence type="ECO:0000256" key="2">
    <source>
        <dbReference type="ARBA" id="ARBA00022737"/>
    </source>
</evidence>
<dbReference type="InterPro" id="IPR011990">
    <property type="entry name" value="TPR-like_helical_dom_sf"/>
</dbReference>
<keyword evidence="2" id="KW-0677">Repeat</keyword>
<protein>
    <submittedName>
        <fullName evidence="4">Pentatricopeptide repeat-containing protein At2g41720 isoform X2</fullName>
    </submittedName>
</protein>
<accession>A0A2P2KV72</accession>
<dbReference type="Gene3D" id="1.25.40.10">
    <property type="entry name" value="Tetratricopeptide repeat domain"/>
    <property type="match status" value="1"/>
</dbReference>
<evidence type="ECO:0000256" key="3">
    <source>
        <dbReference type="PROSITE-ProRule" id="PRU00708"/>
    </source>
</evidence>
<dbReference type="Pfam" id="PF01535">
    <property type="entry name" value="PPR"/>
    <property type="match status" value="1"/>
</dbReference>
<proteinExistence type="inferred from homology"/>
<dbReference type="AlphaFoldDB" id="A0A2P2KV72"/>
<dbReference type="PANTHER" id="PTHR47447:SF17">
    <property type="entry name" value="OS12G0638900 PROTEIN"/>
    <property type="match status" value="1"/>
</dbReference>
<dbReference type="Pfam" id="PF13812">
    <property type="entry name" value="PPR_3"/>
    <property type="match status" value="1"/>
</dbReference>
<evidence type="ECO:0000313" key="4">
    <source>
        <dbReference type="EMBL" id="MBX09640.1"/>
    </source>
</evidence>
<comment type="similarity">
    <text evidence="1">Belongs to the PPR family. P subfamily.</text>
</comment>
<evidence type="ECO:0000256" key="1">
    <source>
        <dbReference type="ARBA" id="ARBA00007626"/>
    </source>
</evidence>
<feature type="repeat" description="PPR" evidence="3">
    <location>
        <begin position="130"/>
        <end position="164"/>
    </location>
</feature>
<organism evidence="4">
    <name type="scientific">Rhizophora mucronata</name>
    <name type="common">Asiatic mangrove</name>
    <dbReference type="NCBI Taxonomy" id="61149"/>
    <lineage>
        <taxon>Eukaryota</taxon>
        <taxon>Viridiplantae</taxon>
        <taxon>Streptophyta</taxon>
        <taxon>Embryophyta</taxon>
        <taxon>Tracheophyta</taxon>
        <taxon>Spermatophyta</taxon>
        <taxon>Magnoliopsida</taxon>
        <taxon>eudicotyledons</taxon>
        <taxon>Gunneridae</taxon>
        <taxon>Pentapetalae</taxon>
        <taxon>rosids</taxon>
        <taxon>fabids</taxon>
        <taxon>Malpighiales</taxon>
        <taxon>Rhizophoraceae</taxon>
        <taxon>Rhizophora</taxon>
    </lineage>
</organism>